<keyword evidence="5 7" id="KW-1133">Transmembrane helix</keyword>
<dbReference type="EMBL" id="LGCL01000031">
    <property type="protein sequence ID" value="KPL74851.1"/>
    <property type="molecule type" value="Genomic_DNA"/>
</dbReference>
<keyword evidence="9" id="KW-0547">Nucleotide-binding</keyword>
<feature type="transmembrane region" description="Helical" evidence="7">
    <location>
        <begin position="253"/>
        <end position="274"/>
    </location>
</feature>
<dbReference type="GO" id="GO:0055085">
    <property type="term" value="P:transmembrane transport"/>
    <property type="evidence" value="ECO:0007669"/>
    <property type="project" value="InterPro"/>
</dbReference>
<keyword evidence="2 7" id="KW-0813">Transport</keyword>
<gene>
    <name evidence="9" type="ORF">ADN00_13525</name>
</gene>
<sequence length="289" mass="32298">MRKPIPTPRWMQKNVPRMIQYIILTVTSTMVFIPIVILLFGSVKTTGQMYSNPYSIPNPPNWDNIINILSTSSFWRLMKNSLIVMLSTTAITVLVCSLVAFIFARMEFRGKNFFFNLFTLGLMFPINVAILPVYFVLRQMTQFGINMIDSLAGVILVQTAFQLSGNIMILRGFFTAVPQDLQDAAYIDGCTNFDFFWRVMIPLVKPSLAAVAALVMIASWNDLLVPLVVLNSDSLWTLPLGVMQFQGQYGQDLALISAFVALSSIPTIIFYFFAEKQIVSGLTAGAVKG</sequence>
<comment type="subcellular location">
    <subcellularLocation>
        <location evidence="1 7">Cell membrane</location>
        <topology evidence="1 7">Multi-pass membrane protein</topology>
    </subcellularLocation>
</comment>
<comment type="caution">
    <text evidence="9">The sequence shown here is derived from an EMBL/GenBank/DDBJ whole genome shotgun (WGS) entry which is preliminary data.</text>
</comment>
<name>A0A0P6X666_9CHLR</name>
<evidence type="ECO:0000313" key="9">
    <source>
        <dbReference type="EMBL" id="KPL74851.1"/>
    </source>
</evidence>
<keyword evidence="10" id="KW-1185">Reference proteome</keyword>
<dbReference type="Pfam" id="PF00528">
    <property type="entry name" value="BPD_transp_1"/>
    <property type="match status" value="1"/>
</dbReference>
<dbReference type="InterPro" id="IPR000515">
    <property type="entry name" value="MetI-like"/>
</dbReference>
<evidence type="ECO:0000256" key="7">
    <source>
        <dbReference type="RuleBase" id="RU363032"/>
    </source>
</evidence>
<feature type="transmembrane region" description="Helical" evidence="7">
    <location>
        <begin position="82"/>
        <end position="104"/>
    </location>
</feature>
<keyword evidence="6 7" id="KW-0472">Membrane</keyword>
<evidence type="ECO:0000256" key="2">
    <source>
        <dbReference type="ARBA" id="ARBA00022448"/>
    </source>
</evidence>
<evidence type="ECO:0000256" key="5">
    <source>
        <dbReference type="ARBA" id="ARBA00022989"/>
    </source>
</evidence>
<evidence type="ECO:0000313" key="10">
    <source>
        <dbReference type="Proteomes" id="UP000050417"/>
    </source>
</evidence>
<dbReference type="RefSeq" id="WP_075063552.1">
    <property type="nucleotide sequence ID" value="NZ_LGCL01000031.1"/>
</dbReference>
<evidence type="ECO:0000256" key="1">
    <source>
        <dbReference type="ARBA" id="ARBA00004651"/>
    </source>
</evidence>
<keyword evidence="4 7" id="KW-0812">Transmembrane</keyword>
<dbReference type="SUPFAM" id="SSF161098">
    <property type="entry name" value="MetI-like"/>
    <property type="match status" value="1"/>
</dbReference>
<dbReference type="AlphaFoldDB" id="A0A0P6X666"/>
<dbReference type="GO" id="GO:0005886">
    <property type="term" value="C:plasma membrane"/>
    <property type="evidence" value="ECO:0007669"/>
    <property type="project" value="UniProtKB-SubCell"/>
</dbReference>
<feature type="transmembrane region" description="Helical" evidence="7">
    <location>
        <begin position="21"/>
        <end position="43"/>
    </location>
</feature>
<dbReference type="PROSITE" id="PS50928">
    <property type="entry name" value="ABC_TM1"/>
    <property type="match status" value="1"/>
</dbReference>
<protein>
    <submittedName>
        <fullName evidence="9">Thiamine ABC transporter ATP-binding protein</fullName>
    </submittedName>
</protein>
<accession>A0A0P6X666</accession>
<reference evidence="9 10" key="1">
    <citation type="submission" date="2015-07" db="EMBL/GenBank/DDBJ databases">
        <title>Genome sequence of Ornatilinea apprima DSM 23815.</title>
        <authorList>
            <person name="Hemp J."/>
            <person name="Ward L.M."/>
            <person name="Pace L.A."/>
            <person name="Fischer W.W."/>
        </authorList>
    </citation>
    <scope>NUCLEOTIDE SEQUENCE [LARGE SCALE GENOMIC DNA]</scope>
    <source>
        <strain evidence="9 10">P3M-1</strain>
    </source>
</reference>
<dbReference type="PANTHER" id="PTHR43744:SF12">
    <property type="entry name" value="ABC TRANSPORTER PERMEASE PROTEIN MG189-RELATED"/>
    <property type="match status" value="1"/>
</dbReference>
<dbReference type="Gene3D" id="1.10.3720.10">
    <property type="entry name" value="MetI-like"/>
    <property type="match status" value="1"/>
</dbReference>
<keyword evidence="3" id="KW-1003">Cell membrane</keyword>
<dbReference type="PANTHER" id="PTHR43744">
    <property type="entry name" value="ABC TRANSPORTER PERMEASE PROTEIN MG189-RELATED-RELATED"/>
    <property type="match status" value="1"/>
</dbReference>
<evidence type="ECO:0000259" key="8">
    <source>
        <dbReference type="PROSITE" id="PS50928"/>
    </source>
</evidence>
<comment type="similarity">
    <text evidence="7">Belongs to the binding-protein-dependent transport system permease family.</text>
</comment>
<proteinExistence type="inferred from homology"/>
<evidence type="ECO:0000256" key="4">
    <source>
        <dbReference type="ARBA" id="ARBA00022692"/>
    </source>
</evidence>
<organism evidence="9 10">
    <name type="scientific">Ornatilinea apprima</name>
    <dbReference type="NCBI Taxonomy" id="1134406"/>
    <lineage>
        <taxon>Bacteria</taxon>
        <taxon>Bacillati</taxon>
        <taxon>Chloroflexota</taxon>
        <taxon>Anaerolineae</taxon>
        <taxon>Anaerolineales</taxon>
        <taxon>Anaerolineaceae</taxon>
        <taxon>Ornatilinea</taxon>
    </lineage>
</organism>
<keyword evidence="9" id="KW-0067">ATP-binding</keyword>
<dbReference type="GO" id="GO:0005524">
    <property type="term" value="F:ATP binding"/>
    <property type="evidence" value="ECO:0007669"/>
    <property type="project" value="UniProtKB-KW"/>
</dbReference>
<evidence type="ECO:0000256" key="3">
    <source>
        <dbReference type="ARBA" id="ARBA00022475"/>
    </source>
</evidence>
<dbReference type="InterPro" id="IPR035906">
    <property type="entry name" value="MetI-like_sf"/>
</dbReference>
<dbReference type="OrthoDB" id="9810086at2"/>
<dbReference type="CDD" id="cd06261">
    <property type="entry name" value="TM_PBP2"/>
    <property type="match status" value="1"/>
</dbReference>
<dbReference type="STRING" id="1134406.ADN00_13525"/>
<feature type="transmembrane region" description="Helical" evidence="7">
    <location>
        <begin position="113"/>
        <end position="137"/>
    </location>
</feature>
<feature type="domain" description="ABC transmembrane type-1" evidence="8">
    <location>
        <begin position="78"/>
        <end position="274"/>
    </location>
</feature>
<dbReference type="Proteomes" id="UP000050417">
    <property type="component" value="Unassembled WGS sequence"/>
</dbReference>
<evidence type="ECO:0000256" key="6">
    <source>
        <dbReference type="ARBA" id="ARBA00023136"/>
    </source>
</evidence>